<dbReference type="NCBIfam" id="TIGR01258">
    <property type="entry name" value="pgm_1"/>
    <property type="match status" value="1"/>
</dbReference>
<dbReference type="SUPFAM" id="SSF53254">
    <property type="entry name" value="Phosphoglycerate mutase-like"/>
    <property type="match status" value="1"/>
</dbReference>
<accession>A0A0R1VYX5</accession>
<dbReference type="AlphaFoldDB" id="A0A0R1VYX5"/>
<evidence type="ECO:0000256" key="5">
    <source>
        <dbReference type="PIRSR" id="PIRSR613078-1"/>
    </source>
</evidence>
<dbReference type="GO" id="GO:0004619">
    <property type="term" value="F:phosphoglycerate mutase activity"/>
    <property type="evidence" value="ECO:0007669"/>
    <property type="project" value="UniProtKB-UniRule"/>
</dbReference>
<dbReference type="Proteomes" id="UP000051315">
    <property type="component" value="Unassembled WGS sequence"/>
</dbReference>
<evidence type="ECO:0000313" key="9">
    <source>
        <dbReference type="EMBL" id="KRM10610.1"/>
    </source>
</evidence>
<comment type="catalytic activity">
    <reaction evidence="4 8">
        <text>(2R)-2-phosphoglycerate = (2R)-3-phosphoglycerate</text>
        <dbReference type="Rhea" id="RHEA:15901"/>
        <dbReference type="ChEBI" id="CHEBI:58272"/>
        <dbReference type="ChEBI" id="CHEBI:58289"/>
        <dbReference type="EC" id="5.4.2.11"/>
    </reaction>
</comment>
<gene>
    <name evidence="4" type="primary">gpmA</name>
    <name evidence="9" type="ORF">FC15_GL001213</name>
</gene>
<proteinExistence type="inferred from homology"/>
<evidence type="ECO:0000256" key="8">
    <source>
        <dbReference type="RuleBase" id="RU004512"/>
    </source>
</evidence>
<evidence type="ECO:0000256" key="1">
    <source>
        <dbReference type="ARBA" id="ARBA00006717"/>
    </source>
</evidence>
<evidence type="ECO:0000256" key="2">
    <source>
        <dbReference type="ARBA" id="ARBA00023152"/>
    </source>
</evidence>
<dbReference type="PANTHER" id="PTHR11931">
    <property type="entry name" value="PHOSPHOGLYCERATE MUTASE"/>
    <property type="match status" value="1"/>
</dbReference>
<dbReference type="InterPro" id="IPR005952">
    <property type="entry name" value="Phosphogly_mut1"/>
</dbReference>
<evidence type="ECO:0000256" key="7">
    <source>
        <dbReference type="PIRSR" id="PIRSR613078-3"/>
    </source>
</evidence>
<evidence type="ECO:0000313" key="10">
    <source>
        <dbReference type="Proteomes" id="UP000051315"/>
    </source>
</evidence>
<dbReference type="Pfam" id="PF00300">
    <property type="entry name" value="His_Phos_1"/>
    <property type="match status" value="1"/>
</dbReference>
<dbReference type="PIRSF" id="PIRSF000709">
    <property type="entry name" value="6PFK_2-Ptase"/>
    <property type="match status" value="1"/>
</dbReference>
<dbReference type="STRING" id="1423735.FC15_GL001213"/>
<name>A0A0R1VYX5_9LACO</name>
<feature type="binding site" evidence="4 6">
    <location>
        <begin position="114"/>
        <end position="115"/>
    </location>
    <ligand>
        <name>substrate</name>
    </ligand>
</feature>
<keyword evidence="4" id="KW-0312">Gluconeogenesis</keyword>
<feature type="binding site" evidence="4 6">
    <location>
        <begin position="8"/>
        <end position="15"/>
    </location>
    <ligand>
        <name>substrate</name>
    </ligand>
</feature>
<dbReference type="InterPro" id="IPR013078">
    <property type="entry name" value="His_Pase_superF_clade-1"/>
</dbReference>
<comment type="function">
    <text evidence="4 8">Catalyzes the interconversion of 2-phosphoglycerate and 3-phosphoglycerate.</text>
</comment>
<dbReference type="PROSITE" id="PS00175">
    <property type="entry name" value="PG_MUTASE"/>
    <property type="match status" value="1"/>
</dbReference>
<dbReference type="SMART" id="SM00855">
    <property type="entry name" value="PGAM"/>
    <property type="match status" value="1"/>
</dbReference>
<protein>
    <recommendedName>
        <fullName evidence="4 8">2,3-bisphosphoglycerate-dependent phosphoglycerate mutase</fullName>
        <shortName evidence="4">BPG-dependent PGAM</shortName>
        <shortName evidence="4">PGAM</shortName>
        <shortName evidence="4">Phosphoglyceromutase</shortName>
        <shortName evidence="4">dPGM</shortName>
        <ecNumber evidence="4 8">5.4.2.11</ecNumber>
    </recommendedName>
</protein>
<dbReference type="RefSeq" id="WP_057823896.1">
    <property type="nucleotide sequence ID" value="NZ_AZFX01000036.1"/>
</dbReference>
<feature type="binding site" evidence="4 6">
    <location>
        <position position="60"/>
    </location>
    <ligand>
        <name>substrate</name>
    </ligand>
</feature>
<feature type="binding site" evidence="4 6">
    <location>
        <position position="98"/>
    </location>
    <ligand>
        <name>substrate</name>
    </ligand>
</feature>
<dbReference type="HAMAP" id="MF_01039">
    <property type="entry name" value="PGAM_GpmA"/>
    <property type="match status" value="1"/>
</dbReference>
<keyword evidence="3 4" id="KW-0413">Isomerase</keyword>
<dbReference type="Gene3D" id="3.40.50.1240">
    <property type="entry name" value="Phosphoglycerate mutase-like"/>
    <property type="match status" value="1"/>
</dbReference>
<feature type="active site" description="Tele-phosphohistidine intermediate" evidence="4 5">
    <location>
        <position position="9"/>
    </location>
</feature>
<sequence length="224" mass="25561">MAKLVLVRHGESTANAENIYTGWTDVDLTDRGVAQARQVGKLLAGIDFMPTTVHTSVLLRAIKTANIICEARHWLYLPIYKSWRLNERHYGALRGHNKDDSRTKYGAKQVALWRRSYTAVPPLLATRDRDRRYALLDPQDIPLGESLQMASRRALPYYLDHVVPELRQGRDQMIVAHGSTLRALIKYLEAIPDDQIDGVEVGNGEPLVYDYDRQLNLRSKEILN</sequence>
<feature type="site" description="Transition state stabilizer" evidence="4 7">
    <location>
        <position position="177"/>
    </location>
</feature>
<comment type="caution">
    <text evidence="9">The sequence shown here is derived from an EMBL/GenBank/DDBJ whole genome shotgun (WGS) entry which is preliminary data.</text>
</comment>
<dbReference type="GO" id="GO:0006094">
    <property type="term" value="P:gluconeogenesis"/>
    <property type="evidence" value="ECO:0007669"/>
    <property type="project" value="UniProtKB-UniRule"/>
</dbReference>
<keyword evidence="2 4" id="KW-0324">Glycolysis</keyword>
<dbReference type="PATRIC" id="fig|1423735.3.peg.1260"/>
<comment type="similarity">
    <text evidence="1 4">Belongs to the phosphoglycerate mutase family. BPG-dependent PGAM subfamily.</text>
</comment>
<comment type="pathway">
    <text evidence="4 8">Carbohydrate degradation; glycolysis; pyruvate from D-glyceraldehyde 3-phosphate: step 3/5.</text>
</comment>
<feature type="binding site" evidence="4 6">
    <location>
        <begin position="87"/>
        <end position="90"/>
    </location>
    <ligand>
        <name>substrate</name>
    </ligand>
</feature>
<comment type="caution">
    <text evidence="4">Lacks conserved residue(s) required for the propagation of feature annotation.</text>
</comment>
<evidence type="ECO:0000256" key="4">
    <source>
        <dbReference type="HAMAP-Rule" id="MF_01039"/>
    </source>
</evidence>
<dbReference type="UniPathway" id="UPA00109">
    <property type="reaction ID" value="UER00186"/>
</dbReference>
<reference evidence="9 10" key="1">
    <citation type="journal article" date="2015" name="Genome Announc.">
        <title>Expanding the biotechnology potential of lactobacilli through comparative genomics of 213 strains and associated genera.</title>
        <authorList>
            <person name="Sun Z."/>
            <person name="Harris H.M."/>
            <person name="McCann A."/>
            <person name="Guo C."/>
            <person name="Argimon S."/>
            <person name="Zhang W."/>
            <person name="Yang X."/>
            <person name="Jeffery I.B."/>
            <person name="Cooney J.C."/>
            <person name="Kagawa T.F."/>
            <person name="Liu W."/>
            <person name="Song Y."/>
            <person name="Salvetti E."/>
            <person name="Wrobel A."/>
            <person name="Rasinkangas P."/>
            <person name="Parkhill J."/>
            <person name="Rea M.C."/>
            <person name="O'Sullivan O."/>
            <person name="Ritari J."/>
            <person name="Douillard F.P."/>
            <person name="Paul Ross R."/>
            <person name="Yang R."/>
            <person name="Briner A.E."/>
            <person name="Felis G.E."/>
            <person name="de Vos W.M."/>
            <person name="Barrangou R."/>
            <person name="Klaenhammer T.R."/>
            <person name="Caufield P.W."/>
            <person name="Cui Y."/>
            <person name="Zhang H."/>
            <person name="O'Toole P.W."/>
        </authorList>
    </citation>
    <scope>NUCLEOTIDE SEQUENCE [LARGE SCALE GENOMIC DNA]</scope>
    <source>
        <strain evidence="9 10">DSM 17758</strain>
    </source>
</reference>
<dbReference type="InterPro" id="IPR029033">
    <property type="entry name" value="His_PPase_superfam"/>
</dbReference>
<dbReference type="GO" id="GO:0006096">
    <property type="term" value="P:glycolytic process"/>
    <property type="evidence" value="ECO:0007669"/>
    <property type="project" value="UniProtKB-UniRule"/>
</dbReference>
<organism evidence="9 10">
    <name type="scientific">Lapidilactobacillus concavus DSM 17758</name>
    <dbReference type="NCBI Taxonomy" id="1423735"/>
    <lineage>
        <taxon>Bacteria</taxon>
        <taxon>Bacillati</taxon>
        <taxon>Bacillota</taxon>
        <taxon>Bacilli</taxon>
        <taxon>Lactobacillales</taxon>
        <taxon>Lactobacillaceae</taxon>
        <taxon>Lapidilactobacillus</taxon>
    </lineage>
</organism>
<feature type="active site" description="Proton donor/acceptor" evidence="4 5">
    <location>
        <position position="87"/>
    </location>
</feature>
<evidence type="ECO:0000256" key="6">
    <source>
        <dbReference type="PIRSR" id="PIRSR613078-2"/>
    </source>
</evidence>
<dbReference type="EMBL" id="AZFX01000036">
    <property type="protein sequence ID" value="KRM10610.1"/>
    <property type="molecule type" value="Genomic_DNA"/>
</dbReference>
<dbReference type="InterPro" id="IPR001345">
    <property type="entry name" value="PG/BPGM_mutase_AS"/>
</dbReference>
<evidence type="ECO:0000256" key="3">
    <source>
        <dbReference type="ARBA" id="ARBA00023235"/>
    </source>
</evidence>
<feature type="binding site" evidence="4 6">
    <location>
        <begin position="21"/>
        <end position="22"/>
    </location>
    <ligand>
        <name>substrate</name>
    </ligand>
</feature>
<dbReference type="OrthoDB" id="9781415at2"/>
<dbReference type="CDD" id="cd07067">
    <property type="entry name" value="HP_PGM_like"/>
    <property type="match status" value="1"/>
</dbReference>
<dbReference type="EC" id="5.4.2.11" evidence="4 8"/>
<keyword evidence="10" id="KW-1185">Reference proteome</keyword>